<dbReference type="Gene3D" id="3.40.710.10">
    <property type="entry name" value="DD-peptidase/beta-lactamase superfamily"/>
    <property type="match status" value="1"/>
</dbReference>
<comment type="similarity">
    <text evidence="2 6">Belongs to the class-A beta-lactamase family.</text>
</comment>
<evidence type="ECO:0000256" key="3">
    <source>
        <dbReference type="ARBA" id="ARBA00012865"/>
    </source>
</evidence>
<accession>A0ABX0MT31</accession>
<feature type="domain" description="Beta-lactamase class A catalytic" evidence="8">
    <location>
        <begin position="64"/>
        <end position="278"/>
    </location>
</feature>
<gene>
    <name evidence="9" type="primary">bla</name>
    <name evidence="9" type="ORF">F1735_15865</name>
</gene>
<protein>
    <recommendedName>
        <fullName evidence="3 6">Beta-lactamase</fullName>
        <ecNumber evidence="3 6">3.5.2.6</ecNumber>
    </recommendedName>
</protein>
<name>A0ABX0MT31_9BURK</name>
<evidence type="ECO:0000313" key="9">
    <source>
        <dbReference type="EMBL" id="NHZ63760.1"/>
    </source>
</evidence>
<dbReference type="Proteomes" id="UP000610594">
    <property type="component" value="Unassembled WGS sequence"/>
</dbReference>
<comment type="caution">
    <text evidence="9">The sequence shown here is derived from an EMBL/GenBank/DDBJ whole genome shotgun (WGS) entry which is preliminary data.</text>
</comment>
<dbReference type="PANTHER" id="PTHR35333:SF3">
    <property type="entry name" value="BETA-LACTAMASE-TYPE TRANSPEPTIDASE FOLD CONTAINING PROTEIN"/>
    <property type="match status" value="1"/>
</dbReference>
<evidence type="ECO:0000256" key="7">
    <source>
        <dbReference type="SAM" id="SignalP"/>
    </source>
</evidence>
<feature type="chain" id="PRO_5045460671" description="Beta-lactamase" evidence="7">
    <location>
        <begin position="31"/>
        <end position="307"/>
    </location>
</feature>
<dbReference type="InterPro" id="IPR045155">
    <property type="entry name" value="Beta-lactam_cat"/>
</dbReference>
<evidence type="ECO:0000313" key="10">
    <source>
        <dbReference type="Proteomes" id="UP000610594"/>
    </source>
</evidence>
<dbReference type="InterPro" id="IPR023650">
    <property type="entry name" value="Beta-lactam_class-A_AS"/>
</dbReference>
<dbReference type="PRINTS" id="PR00118">
    <property type="entry name" value="BLACTAMASEA"/>
</dbReference>
<evidence type="ECO:0000256" key="1">
    <source>
        <dbReference type="ARBA" id="ARBA00001526"/>
    </source>
</evidence>
<evidence type="ECO:0000256" key="2">
    <source>
        <dbReference type="ARBA" id="ARBA00009009"/>
    </source>
</evidence>
<comment type="catalytic activity">
    <reaction evidence="1 6">
        <text>a beta-lactam + H2O = a substituted beta-amino acid</text>
        <dbReference type="Rhea" id="RHEA:20401"/>
        <dbReference type="ChEBI" id="CHEBI:15377"/>
        <dbReference type="ChEBI" id="CHEBI:35627"/>
        <dbReference type="ChEBI" id="CHEBI:140347"/>
        <dbReference type="EC" id="3.5.2.6"/>
    </reaction>
</comment>
<keyword evidence="10" id="KW-1185">Reference proteome</keyword>
<dbReference type="RefSeq" id="WP_167237856.1">
    <property type="nucleotide sequence ID" value="NZ_WHJF01000038.1"/>
</dbReference>
<reference evidence="9 10" key="1">
    <citation type="submission" date="2019-10" db="EMBL/GenBank/DDBJ databases">
        <title>Taxonomy of Antarctic Massilia spp.: description of Massilia rubra sp. nov., Massilia aquatica sp. nov., Massilia mucilaginosa sp. nov., Massilia frigida sp. nov. isolated from streams, lakes and regoliths.</title>
        <authorList>
            <person name="Holochova P."/>
            <person name="Sedlacek I."/>
            <person name="Kralova S."/>
            <person name="Maslanova I."/>
            <person name="Busse H.-J."/>
            <person name="Stankova E."/>
            <person name="Vrbovska V."/>
            <person name="Kovarovic V."/>
            <person name="Bartak M."/>
            <person name="Svec P."/>
            <person name="Pantucek R."/>
        </authorList>
    </citation>
    <scope>NUCLEOTIDE SEQUENCE [LARGE SCALE GENOMIC DNA]</scope>
    <source>
        <strain evidence="9 10">CCM 8694</strain>
    </source>
</reference>
<evidence type="ECO:0000256" key="5">
    <source>
        <dbReference type="ARBA" id="ARBA00023251"/>
    </source>
</evidence>
<dbReference type="InterPro" id="IPR000871">
    <property type="entry name" value="Beta-lactam_class-A"/>
</dbReference>
<proteinExistence type="inferred from homology"/>
<dbReference type="Pfam" id="PF13354">
    <property type="entry name" value="Beta-lactamase2"/>
    <property type="match status" value="1"/>
</dbReference>
<dbReference type="PROSITE" id="PS00146">
    <property type="entry name" value="BETA_LACTAMASE_A"/>
    <property type="match status" value="1"/>
</dbReference>
<organism evidence="9 10">
    <name type="scientific">Massilia genomosp. 1</name>
    <dbReference type="NCBI Taxonomy" id="2609280"/>
    <lineage>
        <taxon>Bacteria</taxon>
        <taxon>Pseudomonadati</taxon>
        <taxon>Pseudomonadota</taxon>
        <taxon>Betaproteobacteria</taxon>
        <taxon>Burkholderiales</taxon>
        <taxon>Oxalobacteraceae</taxon>
        <taxon>Telluria group</taxon>
        <taxon>Massilia</taxon>
    </lineage>
</organism>
<dbReference type="PANTHER" id="PTHR35333">
    <property type="entry name" value="BETA-LACTAMASE"/>
    <property type="match status" value="1"/>
</dbReference>
<evidence type="ECO:0000259" key="8">
    <source>
        <dbReference type="Pfam" id="PF13354"/>
    </source>
</evidence>
<dbReference type="EC" id="3.5.2.6" evidence="3 6"/>
<dbReference type="SUPFAM" id="SSF56601">
    <property type="entry name" value="beta-lactamase/transpeptidase-like"/>
    <property type="match status" value="1"/>
</dbReference>
<feature type="signal peptide" evidence="7">
    <location>
        <begin position="1"/>
        <end position="30"/>
    </location>
</feature>
<keyword evidence="5 6" id="KW-0046">Antibiotic resistance</keyword>
<keyword evidence="4 6" id="KW-0378">Hydrolase</keyword>
<dbReference type="NCBIfam" id="NF033103">
    <property type="entry name" value="bla_class_A"/>
    <property type="match status" value="1"/>
</dbReference>
<dbReference type="EMBL" id="WHJF01000038">
    <property type="protein sequence ID" value="NHZ63760.1"/>
    <property type="molecule type" value="Genomic_DNA"/>
</dbReference>
<sequence>MPFSPRRRTLLIAGACAPLLAACASVPGVATPGVATPGVATPVAEAQAELAALEAAAGGRLGVGAIDTGDGRRLGHRADERFPMCSTFKAIAAAAILAHGKHVPGWLDQRVYYTKADLVTYSPITEKHLDDGMTVGELCAATIQYSDNAAANLLMAMIGGPGGVTGFARSMGDTVFRLDRWETELNTAIPGDPRDTATPAAMAALLRRVALDDGLPAAQRDQLQNWMRGNTTGDTRIRAAVPASWAVADKTGTGAYGSSNDIGIVFPPKGAPVVLALYYTQADQQAKADSEILAQATRIVMAAFARA</sequence>
<evidence type="ECO:0000256" key="6">
    <source>
        <dbReference type="RuleBase" id="RU361140"/>
    </source>
</evidence>
<dbReference type="PROSITE" id="PS51257">
    <property type="entry name" value="PROKAR_LIPOPROTEIN"/>
    <property type="match status" value="1"/>
</dbReference>
<evidence type="ECO:0000256" key="4">
    <source>
        <dbReference type="ARBA" id="ARBA00022801"/>
    </source>
</evidence>
<keyword evidence="7" id="KW-0732">Signal</keyword>
<dbReference type="InterPro" id="IPR012338">
    <property type="entry name" value="Beta-lactam/transpept-like"/>
</dbReference>